<dbReference type="InterPro" id="IPR016181">
    <property type="entry name" value="Acyl_CoA_acyltransferase"/>
</dbReference>
<dbReference type="PANTHER" id="PTHR43415">
    <property type="entry name" value="SPERMIDINE N(1)-ACETYLTRANSFERASE"/>
    <property type="match status" value="1"/>
</dbReference>
<dbReference type="PROSITE" id="PS51186">
    <property type="entry name" value="GNAT"/>
    <property type="match status" value="1"/>
</dbReference>
<name>A0AAE3TE73_9BACT</name>
<dbReference type="AlphaFoldDB" id="A0AAE3TE73"/>
<dbReference type="SUPFAM" id="SSF55729">
    <property type="entry name" value="Acyl-CoA N-acyltransferases (Nat)"/>
    <property type="match status" value="1"/>
</dbReference>
<feature type="domain" description="N-acetyltransferase" evidence="1">
    <location>
        <begin position="346"/>
        <end position="487"/>
    </location>
</feature>
<dbReference type="GO" id="GO:0016747">
    <property type="term" value="F:acyltransferase activity, transferring groups other than amino-acyl groups"/>
    <property type="evidence" value="ECO:0007669"/>
    <property type="project" value="InterPro"/>
</dbReference>
<dbReference type="PANTHER" id="PTHR43415:SF3">
    <property type="entry name" value="GNAT-FAMILY ACETYLTRANSFERASE"/>
    <property type="match status" value="1"/>
</dbReference>
<dbReference type="Gene3D" id="3.40.50.2000">
    <property type="entry name" value="Glycogen Phosphorylase B"/>
    <property type="match status" value="1"/>
</dbReference>
<reference evidence="2" key="1">
    <citation type="submission" date="2023-03" db="EMBL/GenBank/DDBJ databases">
        <title>Stygiobacter electus gen. nov., sp. nov., facultatively anaerobic thermotolerant bacterium of the class Ignavibacteria from a well of Yessentuki mineral water deposit.</title>
        <authorList>
            <person name="Podosokorskaya O.A."/>
            <person name="Elcheninov A.G."/>
            <person name="Petrova N.F."/>
            <person name="Zavarzina D.G."/>
            <person name="Kublanov I.V."/>
            <person name="Merkel A.Y."/>
        </authorList>
    </citation>
    <scope>NUCLEOTIDE SEQUENCE</scope>
    <source>
        <strain evidence="2">09-Me</strain>
    </source>
</reference>
<organism evidence="2 3">
    <name type="scientific">Stygiobacter electus</name>
    <dbReference type="NCBI Taxonomy" id="3032292"/>
    <lineage>
        <taxon>Bacteria</taxon>
        <taxon>Pseudomonadati</taxon>
        <taxon>Ignavibacteriota</taxon>
        <taxon>Ignavibacteria</taxon>
        <taxon>Ignavibacteriales</taxon>
        <taxon>Melioribacteraceae</taxon>
        <taxon>Stygiobacter</taxon>
    </lineage>
</organism>
<dbReference type="InterPro" id="IPR000182">
    <property type="entry name" value="GNAT_dom"/>
</dbReference>
<evidence type="ECO:0000259" key="1">
    <source>
        <dbReference type="PROSITE" id="PS51186"/>
    </source>
</evidence>
<gene>
    <name evidence="2" type="ORF">P0M35_07410</name>
</gene>
<protein>
    <submittedName>
        <fullName evidence="2">Bifunctional UDP-2,4-diacetamido-2,4,6-trideoxy-beta-L-altropyranose hydrolase/GNAT family N-acetyltransferase</fullName>
    </submittedName>
</protein>
<keyword evidence="3" id="KW-1185">Reference proteome</keyword>
<dbReference type="RefSeq" id="WP_321535741.1">
    <property type="nucleotide sequence ID" value="NZ_JARGDL010000008.1"/>
</dbReference>
<dbReference type="Pfam" id="PF13302">
    <property type="entry name" value="Acetyltransf_3"/>
    <property type="match status" value="1"/>
</dbReference>
<accession>A0AAE3TE73</accession>
<comment type="caution">
    <text evidence="2">The sequence shown here is derived from an EMBL/GenBank/DDBJ whole genome shotgun (WGS) entry which is preliminary data.</text>
</comment>
<dbReference type="Gene3D" id="3.40.50.11190">
    <property type="match status" value="1"/>
</dbReference>
<sequence>MKISIITEGNKETGLGHLTRCISLYQAFEERNIIPKIYLNGDSTAFPFLEDINHEFIDWLNNQDELFKKIKNSDAIIVDSYLAPKEFYETISRSTLIPLYLDDNVRLDYPLGIILNGAINAESLPYKKTLSNEYLLGTKYLPIRKEFWEIVDRPLRLDIQNILLTFGGTDKLNLTTRILRLLTRNHPTLKKRIIVTNSFDHISQIEEAKDANTEIINTPSASELLKIMYETDLAICAGGQTLNELARVGIPSIAIAVADNQKSQLAGWVKEKFLQQELTFDLPNLEHRLLLLISNLRKKQVREPISKIGKQKIDGNGAKRVLQFIIDKHVGKSGFYFRNAIAKDATIIFNLSNDRLVRANSINTEPIKWGDHLDWFSGKLLDDNCYFLLAFTPSNQFIGQVRFDINGYYADINISIDKDFRGKGYSKQLIFSASYKLFHDKPNINFINAIIRPNNTPSIKAFTNAGYKLVGKEIINEQEFLLFQLKK</sequence>
<dbReference type="Proteomes" id="UP001221302">
    <property type="component" value="Unassembled WGS sequence"/>
</dbReference>
<proteinExistence type="predicted"/>
<evidence type="ECO:0000313" key="2">
    <source>
        <dbReference type="EMBL" id="MDF1611973.1"/>
    </source>
</evidence>
<keyword evidence="2" id="KW-0378">Hydrolase</keyword>
<dbReference type="EMBL" id="JARGDL010000008">
    <property type="protein sequence ID" value="MDF1611973.1"/>
    <property type="molecule type" value="Genomic_DNA"/>
</dbReference>
<evidence type="ECO:0000313" key="3">
    <source>
        <dbReference type="Proteomes" id="UP001221302"/>
    </source>
</evidence>
<dbReference type="Gene3D" id="3.40.630.30">
    <property type="match status" value="1"/>
</dbReference>
<dbReference type="GO" id="GO:0016787">
    <property type="term" value="F:hydrolase activity"/>
    <property type="evidence" value="ECO:0007669"/>
    <property type="project" value="UniProtKB-KW"/>
</dbReference>